<comment type="caution">
    <text evidence="3">The sequence shown here is derived from an EMBL/GenBank/DDBJ whole genome shotgun (WGS) entry which is preliminary data.</text>
</comment>
<sequence>MNISDALPTSKESTASERLAALIADYKPLPGIPDEFIGPDGRPRDYWLRYLNSLTDLGADDIGRRFATADRHIHDSGVSYRSYGDTRERTWPLSHLPLLIEANEWREIAAGIEQRAELMERVVADIYGEGALIAAGDLPAAAVTGSADFLHPLHGVTPPGGRFLHFYAADLGRGPDGRWWVVGDRAQAPSGAGYALANRLVLSRAFPALYRDMNVERLAPFFQAFRYGLTSLAERSDPRICLWTPGPLNETYFEQAYLARYLGFILVEGGDLTVRDGKVHVRTIAGLKRADVIWRRIDGDFADPLELNSQSRLGVAGLVEAVREGGVVLANALGSGVLEAPAMMSFMPKLCRKLLGEELRLPNIATWWCGQQKERASVIADFDDLAIGGAFGNPVLRFPQNQPVIAGLLNADEKARLIDAIGERGIDYVGQEVVNLSTTPVWNDDRLTPRPFVLRVYAARTENGWTIMPGGFCRISDRADARAVSMGGGVQSADVWVLADKPVEMITLLPSNETARIRRLMGNLPSRAADNLFWLGRYLERVEATLRLIRCLAGRMINTDAETGTTAWTVSKVIGLLVAWHAAPKSAASNPLALCAVALHSEENYGSALSLVRDARRAASVIRERLSADTWRLIGELDQMLGVDQKPLLSEAEAYDRADLALRAIAALSGLAQENMNRGAGWRLFDIGRRVERAINSCRFARQFAGPTAPSDDLEVLLDLADSQITYRSRYLMGVGLSTVRDMVMLDPFNPRSVAFQLERLDDHLQNLPVLSDDGMPEKPRRQIVKLVAEVTTAVAAELDTDKILSFEKRLLDLAEAVAARYFLQGPHSARADRWSGLA</sequence>
<dbReference type="SUPFAM" id="SSF56059">
    <property type="entry name" value="Glutathione synthetase ATP-binding domain-like"/>
    <property type="match status" value="1"/>
</dbReference>
<dbReference type="PANTHER" id="PTHR34595">
    <property type="entry name" value="BLR5612 PROTEIN"/>
    <property type="match status" value="1"/>
</dbReference>
<dbReference type="AlphaFoldDB" id="A0A8B6M2S6"/>
<accession>A0A8B6M2S6</accession>
<reference evidence="3 4" key="1">
    <citation type="submission" date="2019-05" db="EMBL/GenBank/DDBJ databases">
        <authorList>
            <person name="Farhan Ul Haque M."/>
        </authorList>
    </citation>
    <scope>NUCLEOTIDE SEQUENCE [LARGE SCALE GENOMIC DNA]</scope>
    <source>
        <strain evidence="3">2</strain>
    </source>
</reference>
<dbReference type="Proteomes" id="UP000485880">
    <property type="component" value="Unassembled WGS sequence"/>
</dbReference>
<organism evidence="3 4">
    <name type="scientific">Methylocella tundrae</name>
    <dbReference type="NCBI Taxonomy" id="227605"/>
    <lineage>
        <taxon>Bacteria</taxon>
        <taxon>Pseudomonadati</taxon>
        <taxon>Pseudomonadota</taxon>
        <taxon>Alphaproteobacteria</taxon>
        <taxon>Hyphomicrobiales</taxon>
        <taxon>Beijerinckiaceae</taxon>
        <taxon>Methylocella</taxon>
    </lineage>
</organism>
<dbReference type="InterPro" id="IPR025841">
    <property type="entry name" value="CP_ATPgrasp_2"/>
</dbReference>
<evidence type="ECO:0000259" key="1">
    <source>
        <dbReference type="Pfam" id="PF04168"/>
    </source>
</evidence>
<dbReference type="Gene3D" id="3.40.50.11290">
    <property type="match status" value="1"/>
</dbReference>
<evidence type="ECO:0008006" key="5">
    <source>
        <dbReference type="Google" id="ProtNLM"/>
    </source>
</evidence>
<evidence type="ECO:0000313" key="3">
    <source>
        <dbReference type="EMBL" id="VTZ48550.1"/>
    </source>
</evidence>
<dbReference type="Pfam" id="PF04168">
    <property type="entry name" value="Alpha-E"/>
    <property type="match status" value="1"/>
</dbReference>
<evidence type="ECO:0000259" key="2">
    <source>
        <dbReference type="Pfam" id="PF14403"/>
    </source>
</evidence>
<dbReference type="RefSeq" id="WP_174511068.1">
    <property type="nucleotide sequence ID" value="NZ_CABFMQ020000001.1"/>
</dbReference>
<name>A0A8B6M2S6_METTU</name>
<dbReference type="PANTHER" id="PTHR34595:SF2">
    <property type="entry name" value="BLR2978 PROTEIN"/>
    <property type="match status" value="1"/>
</dbReference>
<dbReference type="InterPro" id="IPR051680">
    <property type="entry name" value="ATP-dep_Glu-Cys_Ligase-2"/>
</dbReference>
<dbReference type="Pfam" id="PF14403">
    <property type="entry name" value="CP_ATPgrasp_2"/>
    <property type="match status" value="1"/>
</dbReference>
<evidence type="ECO:0000313" key="4">
    <source>
        <dbReference type="Proteomes" id="UP000485880"/>
    </source>
</evidence>
<keyword evidence="4" id="KW-1185">Reference proteome</keyword>
<proteinExistence type="predicted"/>
<gene>
    <name evidence="3" type="ORF">MPC4_10506</name>
</gene>
<feature type="domain" description="Circularly permuted ATP-grasp type 2" evidence="2">
    <location>
        <begin position="97"/>
        <end position="475"/>
    </location>
</feature>
<feature type="domain" description="DUF403" evidence="1">
    <location>
        <begin position="524"/>
        <end position="823"/>
    </location>
</feature>
<protein>
    <recommendedName>
        <fullName evidence="5">DUF403 domain-containing protein</fullName>
    </recommendedName>
</protein>
<dbReference type="InterPro" id="IPR007296">
    <property type="entry name" value="DUF403"/>
</dbReference>
<dbReference type="EMBL" id="CABFMQ020000001">
    <property type="protein sequence ID" value="VTZ48550.1"/>
    <property type="molecule type" value="Genomic_DNA"/>
</dbReference>